<proteinExistence type="predicted"/>
<dbReference type="InterPro" id="IPR008984">
    <property type="entry name" value="SMAD_FHA_dom_sf"/>
</dbReference>
<evidence type="ECO:0000256" key="1">
    <source>
        <dbReference type="ARBA" id="ARBA00022553"/>
    </source>
</evidence>
<dbReference type="PROSITE" id="PS50006">
    <property type="entry name" value="FHA_DOMAIN"/>
    <property type="match status" value="1"/>
</dbReference>
<comment type="caution">
    <text evidence="3">The sequence shown here is derived from an EMBL/GenBank/DDBJ whole genome shotgun (WGS) entry which is preliminary data.</text>
</comment>
<dbReference type="InterPro" id="IPR000253">
    <property type="entry name" value="FHA_dom"/>
</dbReference>
<gene>
    <name evidence="3" type="ORF">BU204_23470</name>
</gene>
<reference evidence="3 4" key="1">
    <citation type="submission" date="2016-12" db="EMBL/GenBank/DDBJ databases">
        <title>The draft genome sequence of Actinophytocola sp. 11-183.</title>
        <authorList>
            <person name="Wang W."/>
            <person name="Yuan L."/>
        </authorList>
    </citation>
    <scope>NUCLEOTIDE SEQUENCE [LARGE SCALE GENOMIC DNA]</scope>
    <source>
        <strain evidence="3 4">11-183</strain>
    </source>
</reference>
<feature type="domain" description="FHA" evidence="2">
    <location>
        <begin position="17"/>
        <end position="68"/>
    </location>
</feature>
<evidence type="ECO:0000313" key="4">
    <source>
        <dbReference type="Proteomes" id="UP000185596"/>
    </source>
</evidence>
<dbReference type="SUPFAM" id="SSF49879">
    <property type="entry name" value="SMAD/FHA domain"/>
    <property type="match status" value="1"/>
</dbReference>
<keyword evidence="1" id="KW-0597">Phosphoprotein</keyword>
<protein>
    <recommendedName>
        <fullName evidence="2">FHA domain-containing protein</fullName>
    </recommendedName>
</protein>
<dbReference type="AlphaFoldDB" id="A0A1Q8CLA1"/>
<dbReference type="EMBL" id="MSIE01000045">
    <property type="protein sequence ID" value="OLF15120.1"/>
    <property type="molecule type" value="Genomic_DNA"/>
</dbReference>
<name>A0A1Q8CLA1_9PSEU</name>
<dbReference type="Proteomes" id="UP000185596">
    <property type="component" value="Unassembled WGS sequence"/>
</dbReference>
<sequence>MSVHGGFRMARREGATLLFGRHVSNVQVAFGVDDRRVSRLQGEVVCRDGQWWLRNRGRNPIRADSRFLLPGDEWGPLPIGPAQVFVTGEEGRQHMLALHVASQGDYRRHLDPDHATSPPRAWPLDQKERLVLVVVFQRYLRGDVLPRPLPRRRAAEQLMALDATGEWTPKQVEHVMSALRERLSSAGVYGLTLEDAETLSPDRLQHNLITELMSSATLRRTDLWLLERTE</sequence>
<evidence type="ECO:0000313" key="3">
    <source>
        <dbReference type="EMBL" id="OLF15120.1"/>
    </source>
</evidence>
<accession>A0A1Q8CLA1</accession>
<dbReference type="STRING" id="1912961.BU204_23470"/>
<evidence type="ECO:0000259" key="2">
    <source>
        <dbReference type="PROSITE" id="PS50006"/>
    </source>
</evidence>
<keyword evidence="4" id="KW-1185">Reference proteome</keyword>
<organism evidence="3 4">
    <name type="scientific">Actinophytocola xanthii</name>
    <dbReference type="NCBI Taxonomy" id="1912961"/>
    <lineage>
        <taxon>Bacteria</taxon>
        <taxon>Bacillati</taxon>
        <taxon>Actinomycetota</taxon>
        <taxon>Actinomycetes</taxon>
        <taxon>Pseudonocardiales</taxon>
        <taxon>Pseudonocardiaceae</taxon>
    </lineage>
</organism>